<dbReference type="Proteomes" id="UP000565579">
    <property type="component" value="Unassembled WGS sequence"/>
</dbReference>
<reference evidence="2 3" key="1">
    <citation type="submission" date="2020-08" db="EMBL/GenBank/DDBJ databases">
        <title>Sequencing the genomes of 1000 actinobacteria strains.</title>
        <authorList>
            <person name="Klenk H.-P."/>
        </authorList>
    </citation>
    <scope>NUCLEOTIDE SEQUENCE [LARGE SCALE GENOMIC DNA]</scope>
    <source>
        <strain evidence="2 3">DSM 43768</strain>
    </source>
</reference>
<evidence type="ECO:0000313" key="2">
    <source>
        <dbReference type="EMBL" id="MBB6551580.1"/>
    </source>
</evidence>
<keyword evidence="3" id="KW-1185">Reference proteome</keyword>
<dbReference type="GO" id="GO:0051213">
    <property type="term" value="F:dioxygenase activity"/>
    <property type="evidence" value="ECO:0007669"/>
    <property type="project" value="UniProtKB-KW"/>
</dbReference>
<dbReference type="EMBL" id="JACHMI010000001">
    <property type="protein sequence ID" value="MBB6551580.1"/>
    <property type="molecule type" value="Genomic_DNA"/>
</dbReference>
<sequence>MDMKLEVIVVPVTDVDRAKSFYTGLGWRLDADLATGEGFRVVQVTPPGSPASVIFGTSVTSQTPGSAQGLHLIVDDIAAAHDELKRLGANPSEVFHDAGGVFHHAGTDARVPGPDPQRRSYGSFLSFSDPDGNGWILQEVTTRLPGRLDPSVTTFASAPDLAAALRRAAAAHGEHEARTGAEDPNWPDWYADYLVREQAGSDLPR</sequence>
<evidence type="ECO:0000313" key="3">
    <source>
        <dbReference type="Proteomes" id="UP000565579"/>
    </source>
</evidence>
<name>A0A7X0U1N5_9ACTN</name>
<dbReference type="PANTHER" id="PTHR36437:SF2">
    <property type="entry name" value="GLYOXALASE_BLEOMYCIN RESISTANCE PROTEIN_DIOXYGENASE"/>
    <property type="match status" value="1"/>
</dbReference>
<dbReference type="PANTHER" id="PTHR36437">
    <property type="entry name" value="GLYOXALASE/BLEOMYCIN RESISTANCE PROTEIN/DIOXYGENASE"/>
    <property type="match status" value="1"/>
</dbReference>
<dbReference type="AlphaFoldDB" id="A0A7X0U1N5"/>
<dbReference type="PROSITE" id="PS51819">
    <property type="entry name" value="VOC"/>
    <property type="match status" value="1"/>
</dbReference>
<evidence type="ECO:0000259" key="1">
    <source>
        <dbReference type="PROSITE" id="PS51819"/>
    </source>
</evidence>
<dbReference type="Pfam" id="PF00903">
    <property type="entry name" value="Glyoxalase"/>
    <property type="match status" value="1"/>
</dbReference>
<keyword evidence="2" id="KW-0223">Dioxygenase</keyword>
<gene>
    <name evidence="2" type="ORF">HD593_006375</name>
</gene>
<dbReference type="SUPFAM" id="SSF54593">
    <property type="entry name" value="Glyoxalase/Bleomycin resistance protein/Dihydroxybiphenyl dioxygenase"/>
    <property type="match status" value="1"/>
</dbReference>
<dbReference type="RefSeq" id="WP_185105626.1">
    <property type="nucleotide sequence ID" value="NZ_BAAAXY010000044.1"/>
</dbReference>
<proteinExistence type="predicted"/>
<protein>
    <submittedName>
        <fullName evidence="2">Catechol 2,3-dioxygenase-like lactoylglutathione lyase family enzyme</fullName>
    </submittedName>
</protein>
<dbReference type="InterPro" id="IPR029068">
    <property type="entry name" value="Glyas_Bleomycin-R_OHBP_Dase"/>
</dbReference>
<keyword evidence="2" id="KW-0456">Lyase</keyword>
<dbReference type="GO" id="GO:0016829">
    <property type="term" value="F:lyase activity"/>
    <property type="evidence" value="ECO:0007669"/>
    <property type="project" value="UniProtKB-KW"/>
</dbReference>
<dbReference type="InterPro" id="IPR004360">
    <property type="entry name" value="Glyas_Fos-R_dOase_dom"/>
</dbReference>
<keyword evidence="2" id="KW-0560">Oxidoreductase</keyword>
<comment type="caution">
    <text evidence="2">The sequence shown here is derived from an EMBL/GenBank/DDBJ whole genome shotgun (WGS) entry which is preliminary data.</text>
</comment>
<feature type="domain" description="VOC" evidence="1">
    <location>
        <begin position="4"/>
        <end position="140"/>
    </location>
</feature>
<organism evidence="2 3">
    <name type="scientific">Nonomuraea rubra</name>
    <dbReference type="NCBI Taxonomy" id="46180"/>
    <lineage>
        <taxon>Bacteria</taxon>
        <taxon>Bacillati</taxon>
        <taxon>Actinomycetota</taxon>
        <taxon>Actinomycetes</taxon>
        <taxon>Streptosporangiales</taxon>
        <taxon>Streptosporangiaceae</taxon>
        <taxon>Nonomuraea</taxon>
    </lineage>
</organism>
<accession>A0A7X0U1N5</accession>
<dbReference type="InterPro" id="IPR037523">
    <property type="entry name" value="VOC_core"/>
</dbReference>
<dbReference type="Gene3D" id="3.10.180.10">
    <property type="entry name" value="2,3-Dihydroxybiphenyl 1,2-Dioxygenase, domain 1"/>
    <property type="match status" value="1"/>
</dbReference>